<keyword evidence="4" id="KW-1185">Reference proteome</keyword>
<dbReference type="AlphaFoldDB" id="A0A1Y1K8I0"/>
<evidence type="ECO:0000313" key="2">
    <source>
        <dbReference type="EMBL" id="JAV56500.1"/>
    </source>
</evidence>
<keyword evidence="1" id="KW-0732">Signal</keyword>
<dbReference type="EMBL" id="GEZM01092664">
    <property type="protein sequence ID" value="JAV56500.1"/>
    <property type="molecule type" value="Transcribed_RNA"/>
</dbReference>
<evidence type="ECO:0000313" key="4">
    <source>
        <dbReference type="Proteomes" id="UP000327044"/>
    </source>
</evidence>
<gene>
    <name evidence="3" type="ORF">PPYR_01953</name>
</gene>
<feature type="chain" id="PRO_5036029756" evidence="1">
    <location>
        <begin position="20"/>
        <end position="170"/>
    </location>
</feature>
<dbReference type="Proteomes" id="UP000327044">
    <property type="component" value="Unassembled WGS sequence"/>
</dbReference>
<accession>A0A1Y1K8I0</accession>
<sequence length="170" mass="19663">MKPLLVILVVIWNVEYIRSEQMMLDARLEHCLWNTSKANGPYEAYFRNQIKDEYARLQIVTGLTRYHLSVFGNYHITPTNNPSYNAFLICSWHTYGYLHGTEIIYDSIEMALKEALIRAVGASGPGTQLSKLQARNIVRQCRDVSQQYIATRIIHVQNCIHRNIGYLKSL</sequence>
<proteinExistence type="predicted"/>
<evidence type="ECO:0000313" key="3">
    <source>
        <dbReference type="EMBL" id="KAB0804983.1"/>
    </source>
</evidence>
<dbReference type="InParanoid" id="A0A1Y1K8I0"/>
<reference evidence="3 4" key="2">
    <citation type="journal article" date="2018" name="Elife">
        <title>Firefly genomes illuminate parallel origins of bioluminescence in beetles.</title>
        <authorList>
            <person name="Fallon T.R."/>
            <person name="Lower S.E."/>
            <person name="Chang C.H."/>
            <person name="Bessho-Uehara M."/>
            <person name="Martin G.J."/>
            <person name="Bewick A.J."/>
            <person name="Behringer M."/>
            <person name="Debat H.J."/>
            <person name="Wong I."/>
            <person name="Day J.C."/>
            <person name="Suvorov A."/>
            <person name="Silva C.J."/>
            <person name="Stanger-Hall K.F."/>
            <person name="Hall D.W."/>
            <person name="Schmitz R.J."/>
            <person name="Nelson D.R."/>
            <person name="Lewis S.M."/>
            <person name="Shigenobu S."/>
            <person name="Bybee S.M."/>
            <person name="Larracuente A.M."/>
            <person name="Oba Y."/>
            <person name="Weng J.K."/>
        </authorList>
    </citation>
    <scope>NUCLEOTIDE SEQUENCE [LARGE SCALE GENOMIC DNA]</scope>
    <source>
        <strain evidence="3">1611_PpyrPB1</strain>
        <tissue evidence="3">Whole body</tissue>
    </source>
</reference>
<reference evidence="3" key="3">
    <citation type="submission" date="2019-08" db="EMBL/GenBank/DDBJ databases">
        <authorList>
            <consortium name="Photinus pyralis genome working group"/>
            <person name="Fallon T.R."/>
            <person name="Sander Lower S.E."/>
            <person name="Weng J.-K."/>
        </authorList>
    </citation>
    <scope>NUCLEOTIDE SEQUENCE</scope>
    <source>
        <strain evidence="3">1611_PpyrPB1</strain>
        <tissue evidence="3">Whole body</tissue>
    </source>
</reference>
<name>A0A1Y1K8I0_PHOPY</name>
<feature type="signal peptide" evidence="1">
    <location>
        <begin position="1"/>
        <end position="19"/>
    </location>
</feature>
<evidence type="ECO:0000256" key="1">
    <source>
        <dbReference type="SAM" id="SignalP"/>
    </source>
</evidence>
<protein>
    <submittedName>
        <fullName evidence="2">Uncharacterized protein</fullName>
    </submittedName>
</protein>
<dbReference type="EMBL" id="VVIM01000001">
    <property type="protein sequence ID" value="KAB0804983.1"/>
    <property type="molecule type" value="Genomic_DNA"/>
</dbReference>
<reference evidence="2" key="1">
    <citation type="journal article" date="2016" name="Sci. Rep.">
        <title>Molecular characterization of firefly nuptial gifts: a multi-omics approach sheds light on postcopulatory sexual selection.</title>
        <authorList>
            <person name="Al-Wathiqui N."/>
            <person name="Fallon T.R."/>
            <person name="South A."/>
            <person name="Weng J.K."/>
            <person name="Lewis S.M."/>
        </authorList>
    </citation>
    <scope>NUCLEOTIDE SEQUENCE</scope>
</reference>
<organism evidence="2">
    <name type="scientific">Photinus pyralis</name>
    <name type="common">Common eastern firefly</name>
    <name type="synonym">Lampyris pyralis</name>
    <dbReference type="NCBI Taxonomy" id="7054"/>
    <lineage>
        <taxon>Eukaryota</taxon>
        <taxon>Metazoa</taxon>
        <taxon>Ecdysozoa</taxon>
        <taxon>Arthropoda</taxon>
        <taxon>Hexapoda</taxon>
        <taxon>Insecta</taxon>
        <taxon>Pterygota</taxon>
        <taxon>Neoptera</taxon>
        <taxon>Endopterygota</taxon>
        <taxon>Coleoptera</taxon>
        <taxon>Polyphaga</taxon>
        <taxon>Elateriformia</taxon>
        <taxon>Elateroidea</taxon>
        <taxon>Lampyridae</taxon>
        <taxon>Lampyrinae</taxon>
        <taxon>Photinus</taxon>
    </lineage>
</organism>